<protein>
    <submittedName>
        <fullName evidence="1">Uncharacterized protein</fullName>
    </submittedName>
</protein>
<dbReference type="AlphaFoldDB" id="A0A494RLC9"/>
<proteinExistence type="predicted"/>
<reference evidence="1 2" key="1">
    <citation type="submission" date="2018-10" db="EMBL/GenBank/DDBJ databases">
        <title>Complete genome sequence of Brevundimonas naejangsanensis BRV3.</title>
        <authorList>
            <person name="Berrios L."/>
            <person name="Ely B."/>
        </authorList>
    </citation>
    <scope>NUCLEOTIDE SEQUENCE [LARGE SCALE GENOMIC DNA]</scope>
    <source>
        <strain evidence="1 2">BRV3</strain>
    </source>
</reference>
<gene>
    <name evidence="1" type="ORF">D8I30_06120</name>
</gene>
<evidence type="ECO:0000313" key="1">
    <source>
        <dbReference type="EMBL" id="AYG94802.1"/>
    </source>
</evidence>
<organism evidence="1 2">
    <name type="scientific">Brevundimonas naejangsanensis</name>
    <dbReference type="NCBI Taxonomy" id="588932"/>
    <lineage>
        <taxon>Bacteria</taxon>
        <taxon>Pseudomonadati</taxon>
        <taxon>Pseudomonadota</taxon>
        <taxon>Alphaproteobacteria</taxon>
        <taxon>Caulobacterales</taxon>
        <taxon>Caulobacteraceae</taxon>
        <taxon>Brevundimonas</taxon>
    </lineage>
</organism>
<dbReference type="EMBL" id="CP032707">
    <property type="protein sequence ID" value="AYG94802.1"/>
    <property type="molecule type" value="Genomic_DNA"/>
</dbReference>
<keyword evidence="2" id="KW-1185">Reference proteome</keyword>
<evidence type="ECO:0000313" key="2">
    <source>
        <dbReference type="Proteomes" id="UP000276984"/>
    </source>
</evidence>
<dbReference type="OrthoDB" id="7198805at2"/>
<name>A0A494RLC9_9CAUL</name>
<accession>A0A494RLC9</accession>
<dbReference type="Proteomes" id="UP000276984">
    <property type="component" value="Chromosome"/>
</dbReference>
<sequence>MGGHLRRGVKLQSRTGRETVRLKRPDGALLAAPIEIENLRAWSGPDWTPIIVDDQDRPVLVMHAKTQLYVLADADLLSTHGLKTLNGARTAVALLDIVRSEDAPIMFDLTLHGMQRTRNLLRLMLEPPLLGMTLVLATLEVAATRP</sequence>